<evidence type="ECO:0000313" key="3">
    <source>
        <dbReference type="WBParaSite" id="SBAD_0000242801-mRNA-1"/>
    </source>
</evidence>
<gene>
    <name evidence="1" type="ORF">SBAD_LOCUS2319</name>
</gene>
<organism evidence="3">
    <name type="scientific">Soboliphyme baturini</name>
    <dbReference type="NCBI Taxonomy" id="241478"/>
    <lineage>
        <taxon>Eukaryota</taxon>
        <taxon>Metazoa</taxon>
        <taxon>Ecdysozoa</taxon>
        <taxon>Nematoda</taxon>
        <taxon>Enoplea</taxon>
        <taxon>Dorylaimia</taxon>
        <taxon>Dioctophymatida</taxon>
        <taxon>Dioctophymatoidea</taxon>
        <taxon>Soboliphymatidae</taxon>
        <taxon>Soboliphyme</taxon>
    </lineage>
</organism>
<dbReference type="EMBL" id="UZAM01007173">
    <property type="protein sequence ID" value="VDO97250.1"/>
    <property type="molecule type" value="Genomic_DNA"/>
</dbReference>
<evidence type="ECO:0000313" key="1">
    <source>
        <dbReference type="EMBL" id="VDO97250.1"/>
    </source>
</evidence>
<keyword evidence="2" id="KW-1185">Reference proteome</keyword>
<reference evidence="1 2" key="2">
    <citation type="submission" date="2018-11" db="EMBL/GenBank/DDBJ databases">
        <authorList>
            <consortium name="Pathogen Informatics"/>
        </authorList>
    </citation>
    <scope>NUCLEOTIDE SEQUENCE [LARGE SCALE GENOMIC DNA]</scope>
</reference>
<protein>
    <submittedName>
        <fullName evidence="1 3">Uncharacterized protein</fullName>
    </submittedName>
</protein>
<proteinExistence type="predicted"/>
<dbReference type="WBParaSite" id="SBAD_0000242801-mRNA-1">
    <property type="protein sequence ID" value="SBAD_0000242801-mRNA-1"/>
    <property type="gene ID" value="SBAD_0000242801"/>
</dbReference>
<dbReference type="AlphaFoldDB" id="A0A183IFC5"/>
<accession>A0A183IFC5</accession>
<evidence type="ECO:0000313" key="2">
    <source>
        <dbReference type="Proteomes" id="UP000270296"/>
    </source>
</evidence>
<name>A0A183IFC5_9BILA</name>
<reference evidence="3" key="1">
    <citation type="submission" date="2016-06" db="UniProtKB">
        <authorList>
            <consortium name="WormBaseParasite"/>
        </authorList>
    </citation>
    <scope>IDENTIFICATION</scope>
</reference>
<dbReference type="Proteomes" id="UP000270296">
    <property type="component" value="Unassembled WGS sequence"/>
</dbReference>
<sequence>MTEPTDTRRRTLPKPGLSSRIRSRVCFSRKTEKISDPQSRSQFPKLSFEWCSDFEAGCDGFASKLDLLN</sequence>